<dbReference type="InterPro" id="IPR036389">
    <property type="entry name" value="RNase_III_sf"/>
</dbReference>
<dbReference type="InterPro" id="IPR003100">
    <property type="entry name" value="PAZ_dom"/>
</dbReference>
<evidence type="ECO:0000256" key="7">
    <source>
        <dbReference type="ARBA" id="ARBA00022741"/>
    </source>
</evidence>
<dbReference type="InterPro" id="IPR014720">
    <property type="entry name" value="dsRBD_dom"/>
</dbReference>
<dbReference type="Pfam" id="PF24995">
    <property type="entry name" value="DSRM_2"/>
    <property type="match status" value="1"/>
</dbReference>
<dbReference type="InterPro" id="IPR011545">
    <property type="entry name" value="DEAD/DEAH_box_helicase_dom"/>
</dbReference>
<evidence type="ECO:0000256" key="13">
    <source>
        <dbReference type="ARBA" id="ARBA00022884"/>
    </source>
</evidence>
<protein>
    <recommendedName>
        <fullName evidence="3">Dicer-like protein 1</fullName>
    </recommendedName>
</protein>
<dbReference type="PROSITE" id="PS50137">
    <property type="entry name" value="DS_RBD"/>
    <property type="match status" value="1"/>
</dbReference>
<dbReference type="Pfam" id="PF03368">
    <property type="entry name" value="Dicer_dimer"/>
    <property type="match status" value="1"/>
</dbReference>
<keyword evidence="13 18" id="KW-0694">RNA-binding</keyword>
<dbReference type="GO" id="GO:0005634">
    <property type="term" value="C:nucleus"/>
    <property type="evidence" value="ECO:0007669"/>
    <property type="project" value="TreeGrafter"/>
</dbReference>
<keyword evidence="27" id="KW-1185">Reference proteome</keyword>
<evidence type="ECO:0000313" key="27">
    <source>
        <dbReference type="Proteomes" id="UP000606974"/>
    </source>
</evidence>
<dbReference type="PROSITE" id="PS50821">
    <property type="entry name" value="PAZ"/>
    <property type="match status" value="1"/>
</dbReference>
<comment type="cofactor">
    <cofactor evidence="2">
        <name>Mg(2+)</name>
        <dbReference type="ChEBI" id="CHEBI:18420"/>
    </cofactor>
</comment>
<dbReference type="InterPro" id="IPR038248">
    <property type="entry name" value="Dicer_dimer_sf"/>
</dbReference>
<dbReference type="SMART" id="SM00487">
    <property type="entry name" value="DEXDc"/>
    <property type="match status" value="1"/>
</dbReference>
<evidence type="ECO:0000256" key="12">
    <source>
        <dbReference type="ARBA" id="ARBA00022842"/>
    </source>
</evidence>
<dbReference type="PROSITE" id="PS50142">
    <property type="entry name" value="RNASE_3_2"/>
    <property type="match status" value="2"/>
</dbReference>
<keyword evidence="14" id="KW-0051">Antiviral defense</keyword>
<keyword evidence="5" id="KW-0479">Metal-binding</keyword>
<evidence type="ECO:0000256" key="4">
    <source>
        <dbReference type="ARBA" id="ARBA00022721"/>
    </source>
</evidence>
<dbReference type="Pfam" id="PF00271">
    <property type="entry name" value="Helicase_C"/>
    <property type="match status" value="1"/>
</dbReference>
<evidence type="ECO:0000259" key="20">
    <source>
        <dbReference type="PROSITE" id="PS50137"/>
    </source>
</evidence>
<feature type="domain" description="Helicase ATP-binding" evidence="23">
    <location>
        <begin position="123"/>
        <end position="304"/>
    </location>
</feature>
<dbReference type="Pfam" id="PF00636">
    <property type="entry name" value="Ribonuclease_3"/>
    <property type="match status" value="2"/>
</dbReference>
<keyword evidence="10" id="KW-0862">Zinc</keyword>
<evidence type="ECO:0000256" key="3">
    <source>
        <dbReference type="ARBA" id="ARBA00020797"/>
    </source>
</evidence>
<evidence type="ECO:0000256" key="17">
    <source>
        <dbReference type="ARBA" id="ARBA00035116"/>
    </source>
</evidence>
<dbReference type="Gene3D" id="1.10.1520.10">
    <property type="entry name" value="Ribonuclease III domain"/>
    <property type="match status" value="2"/>
</dbReference>
<dbReference type="SMART" id="SM00535">
    <property type="entry name" value="RIBOc"/>
    <property type="match status" value="2"/>
</dbReference>
<dbReference type="OrthoDB" id="416741at2759"/>
<dbReference type="CDD" id="cd18034">
    <property type="entry name" value="DEXHc_dicer"/>
    <property type="match status" value="1"/>
</dbReference>
<dbReference type="PROSITE" id="PS51192">
    <property type="entry name" value="HELICASE_ATP_BIND_1"/>
    <property type="match status" value="1"/>
</dbReference>
<dbReference type="PROSITE" id="PS51327">
    <property type="entry name" value="DICER_DSRBF"/>
    <property type="match status" value="1"/>
</dbReference>
<organism evidence="26 27">
    <name type="scientific">Endocarpon pusillum</name>
    <dbReference type="NCBI Taxonomy" id="364733"/>
    <lineage>
        <taxon>Eukaryota</taxon>
        <taxon>Fungi</taxon>
        <taxon>Dikarya</taxon>
        <taxon>Ascomycota</taxon>
        <taxon>Pezizomycotina</taxon>
        <taxon>Eurotiomycetes</taxon>
        <taxon>Chaetothyriomycetidae</taxon>
        <taxon>Verrucariales</taxon>
        <taxon>Verrucariaceae</taxon>
        <taxon>Endocarpon</taxon>
    </lineage>
</organism>
<feature type="domain" description="RNase III" evidence="21">
    <location>
        <begin position="1253"/>
        <end position="1404"/>
    </location>
</feature>
<dbReference type="GO" id="GO:0005524">
    <property type="term" value="F:ATP binding"/>
    <property type="evidence" value="ECO:0007669"/>
    <property type="project" value="UniProtKB-KW"/>
</dbReference>
<dbReference type="PANTHER" id="PTHR14950:SF62">
    <property type="entry name" value="DICER-LIKE PROTEIN 1"/>
    <property type="match status" value="1"/>
</dbReference>
<evidence type="ECO:0000256" key="6">
    <source>
        <dbReference type="ARBA" id="ARBA00022737"/>
    </source>
</evidence>
<dbReference type="FunFam" id="1.10.1520.10:FF:000015">
    <property type="entry name" value="Dicer-like protein 1"/>
    <property type="match status" value="1"/>
</dbReference>
<evidence type="ECO:0000256" key="18">
    <source>
        <dbReference type="PROSITE-ProRule" id="PRU00657"/>
    </source>
</evidence>
<evidence type="ECO:0000256" key="16">
    <source>
        <dbReference type="ARBA" id="ARBA00025403"/>
    </source>
</evidence>
<evidence type="ECO:0000256" key="5">
    <source>
        <dbReference type="ARBA" id="ARBA00022723"/>
    </source>
</evidence>
<evidence type="ECO:0000259" key="22">
    <source>
        <dbReference type="PROSITE" id="PS50821"/>
    </source>
</evidence>
<comment type="function">
    <text evidence="16">Dicer-like endonuclease involved in cleaving double-stranded RNA in the RNA interference (RNAi) pathway. Produces 21 to 25 bp dsRNAs (siRNAs) which target the selective destruction of homologous RNAs leading to sequence-specific suppression of gene expression, called post-transcriptional gene silencing (PTGS). Part of a broad host defense response against viral infection and transposons.</text>
</comment>
<dbReference type="InterPro" id="IPR014001">
    <property type="entry name" value="Helicase_ATP-bd"/>
</dbReference>
<dbReference type="PROSITE" id="PS51194">
    <property type="entry name" value="HELICASE_CTER"/>
    <property type="match status" value="1"/>
</dbReference>
<accession>A0A8H7AIV4</accession>
<keyword evidence="15" id="KW-0464">Manganese</keyword>
<comment type="caution">
    <text evidence="26">The sequence shown here is derived from an EMBL/GenBank/DDBJ whole genome shotgun (WGS) entry which is preliminary data.</text>
</comment>
<dbReference type="GO" id="GO:0004525">
    <property type="term" value="F:ribonuclease III activity"/>
    <property type="evidence" value="ECO:0007669"/>
    <property type="project" value="InterPro"/>
</dbReference>
<evidence type="ECO:0000259" key="24">
    <source>
        <dbReference type="PROSITE" id="PS51194"/>
    </source>
</evidence>
<dbReference type="CDD" id="cd00593">
    <property type="entry name" value="RIBOc"/>
    <property type="match status" value="2"/>
</dbReference>
<evidence type="ECO:0000256" key="1">
    <source>
        <dbReference type="ARBA" id="ARBA00001936"/>
    </source>
</evidence>
<dbReference type="SUPFAM" id="SSF52540">
    <property type="entry name" value="P-loop containing nucleoside triphosphate hydrolases"/>
    <property type="match status" value="1"/>
</dbReference>
<reference evidence="26" key="1">
    <citation type="submission" date="2020-02" db="EMBL/GenBank/DDBJ databases">
        <authorList>
            <person name="Palmer J.M."/>
        </authorList>
    </citation>
    <scope>NUCLEOTIDE SEQUENCE</scope>
    <source>
        <strain evidence="26">EPUS1.4</strain>
        <tissue evidence="26">Thallus</tissue>
    </source>
</reference>
<dbReference type="InterPro" id="IPR005034">
    <property type="entry name" value="Dicer_dimerisation"/>
</dbReference>
<dbReference type="Proteomes" id="UP000606974">
    <property type="component" value="Unassembled WGS sequence"/>
</dbReference>
<dbReference type="GO" id="GO:0003723">
    <property type="term" value="F:RNA binding"/>
    <property type="evidence" value="ECO:0007669"/>
    <property type="project" value="UniProtKB-UniRule"/>
</dbReference>
<evidence type="ECO:0000256" key="2">
    <source>
        <dbReference type="ARBA" id="ARBA00001946"/>
    </source>
</evidence>
<keyword evidence="8" id="KW-0378">Hydrolase</keyword>
<evidence type="ECO:0000259" key="21">
    <source>
        <dbReference type="PROSITE" id="PS50142"/>
    </source>
</evidence>
<dbReference type="SUPFAM" id="SSF69065">
    <property type="entry name" value="RNase III domain-like"/>
    <property type="match status" value="2"/>
</dbReference>
<feature type="region of interest" description="Disordered" evidence="19">
    <location>
        <begin position="1"/>
        <end position="27"/>
    </location>
</feature>
<dbReference type="Gene3D" id="3.30.160.380">
    <property type="entry name" value="Dicer dimerisation domain"/>
    <property type="match status" value="1"/>
</dbReference>
<feature type="domain" description="Dicer dsRNA-binding fold" evidence="25">
    <location>
        <begin position="638"/>
        <end position="728"/>
    </location>
</feature>
<evidence type="ECO:0000256" key="8">
    <source>
        <dbReference type="ARBA" id="ARBA00022801"/>
    </source>
</evidence>
<dbReference type="InterPro" id="IPR001650">
    <property type="entry name" value="Helicase_C-like"/>
</dbReference>
<evidence type="ECO:0000256" key="10">
    <source>
        <dbReference type="ARBA" id="ARBA00022833"/>
    </source>
</evidence>
<evidence type="ECO:0000256" key="9">
    <source>
        <dbReference type="ARBA" id="ARBA00022806"/>
    </source>
</evidence>
<feature type="domain" description="PAZ" evidence="22">
    <location>
        <begin position="869"/>
        <end position="1008"/>
    </location>
</feature>
<gene>
    <name evidence="26" type="ORF">GJ744_010103</name>
</gene>
<dbReference type="SMART" id="SM00490">
    <property type="entry name" value="HELICc"/>
    <property type="match status" value="1"/>
</dbReference>
<evidence type="ECO:0000256" key="15">
    <source>
        <dbReference type="ARBA" id="ARBA00023211"/>
    </source>
</evidence>
<keyword evidence="9" id="KW-0347">Helicase</keyword>
<keyword evidence="4" id="KW-0930">Antiviral protein</keyword>
<dbReference type="PANTHER" id="PTHR14950">
    <property type="entry name" value="DICER-RELATED"/>
    <property type="match status" value="1"/>
</dbReference>
<dbReference type="InterPro" id="IPR000999">
    <property type="entry name" value="RNase_III_dom"/>
</dbReference>
<dbReference type="EMBL" id="JAACFV010000063">
    <property type="protein sequence ID" value="KAF7507802.1"/>
    <property type="molecule type" value="Genomic_DNA"/>
</dbReference>
<dbReference type="GO" id="GO:0030422">
    <property type="term" value="P:siRNA processing"/>
    <property type="evidence" value="ECO:0007669"/>
    <property type="project" value="TreeGrafter"/>
</dbReference>
<dbReference type="PROSITE" id="PS00517">
    <property type="entry name" value="RNASE_3_1"/>
    <property type="match status" value="2"/>
</dbReference>
<dbReference type="GO" id="GO:0046872">
    <property type="term" value="F:metal ion binding"/>
    <property type="evidence" value="ECO:0007669"/>
    <property type="project" value="UniProtKB-KW"/>
</dbReference>
<dbReference type="SUPFAM" id="SSF54768">
    <property type="entry name" value="dsRNA-binding domain-like"/>
    <property type="match status" value="1"/>
</dbReference>
<comment type="similarity">
    <text evidence="17 18">Belongs to the helicase family. Dicer subfamily.</text>
</comment>
<dbReference type="GO" id="GO:0005737">
    <property type="term" value="C:cytoplasm"/>
    <property type="evidence" value="ECO:0007669"/>
    <property type="project" value="TreeGrafter"/>
</dbReference>
<keyword evidence="12" id="KW-0460">Magnesium</keyword>
<keyword evidence="6" id="KW-0677">Repeat</keyword>
<feature type="domain" description="Helicase C-terminal" evidence="24">
    <location>
        <begin position="440"/>
        <end position="610"/>
    </location>
</feature>
<comment type="cofactor">
    <cofactor evidence="1">
        <name>Mn(2+)</name>
        <dbReference type="ChEBI" id="CHEBI:29035"/>
    </cofactor>
</comment>
<evidence type="ECO:0000256" key="14">
    <source>
        <dbReference type="ARBA" id="ARBA00023118"/>
    </source>
</evidence>
<keyword evidence="7" id="KW-0547">Nucleotide-binding</keyword>
<evidence type="ECO:0000256" key="11">
    <source>
        <dbReference type="ARBA" id="ARBA00022840"/>
    </source>
</evidence>
<sequence length="1550" mass="175788">MSMSNVESMNAPQELNTLHPNKGSVHASTTRILYDPELIADDSNTDDDKHVADVPGPLLTSSQRKQAQNAVFEDYVREKDESQLQERLQGEENSMNSVDDIHLLASANGRRIIDRIRDYQSELFARAKAGNIIAVLDTGSGKTLIAALLLREIVSKEMDNRAAGRSPRTSFFLTPSVALTEQQHQVLCENLTEMPALVHGRKFDGWRKEEWNGLLNTHPVIVCTAAILDQCLNHVYIKMEDINLIIFDEAHHAKKDHPYATIIRDHYFKPSSPSLRPKIFGMTASPVDGKKDVLQAARLLESLLHAKIVTTKSLSLDTYAPKATVLEWEYDRLLEPFETPLFGQLKFCEDVSAFDVEFKQAKAISAALGAWSADQVWKYAFEEQHFHTILRKYERSEPPRGRVVGLVKATGLRKLKQAEEMIRLHHFAEPAASRDFLSSKVLLLYHKLCEYFGANENTRCLVFVDERITARVLHDLFRRLDVPKLRPDKFLGVGGNKSGQAGVTGPQVRDLKAKFESGIVNCLFCTSVAEEGIDSPECNLVIRFDLYKTMIQYVQSRGRARAKGSIYGQMVERGNASDRVKIEDAHYHELQLRRFLSDMDEDRFLENELLSVHGAFSKQKPNKTFKTGAGTLCNYRTSILYLDRYASSLQYENPGMARVMYEAEIAGGMFRFKTILPDGSPIKGVTGEAFPNKTTAKQSAAWETCYALRAGGLLDDNLNSIFFRQRPKNANARLALSSAKKDEYDMLVKPGFWTSKCGQVLDMLFATVIYLVPSVGLRRPHDPLVLLTRSALPPVPNFPVYLDGNIQTKVAFSHQTGPFAVDDTMLLWLRQFTLQAFHDLFNKDYEAEDAQMPYWLAPTKWRPGDIVPPNLRELVDLDGSKDLKPIQWSRGSDPNAWRDQFLIDKWSGKCRYWSRAVLPELNINSRVPNDVPDRRHKGAKAEKILEYTLSLYGSSKMRFLGDCDPSQPVLGAELVQIRRNFLDKVESKEFEEYIPEYYICPEPLTISKLPLGFIATALVFPAIMSRLDSYLIATEACQKLDLDIVPELALEAMTKDSDNTEEHREQQIHFQRGMGKNYERLEFLGDSFLKMTTTIMVFIRYPKSDELGFHVKRMEMICNLNLFNVAVDPSIGLTQHVRTKGFNRHHWYPEGLILRSGRGAPQANMKPVKHEIPKHALAQKTIADVSEALIGAALLSSKGPNNYEMAIRAVTKLVNSKDHDIQSWSDYSRLYEPPAWSTNTSPDGFTHGVDSAASKIQRRMGYTFRHPRLLRSAMTHPSYTDSIVPDYQRLEFLGDSILDMVCIRSLYDRFPDRDPQWLTEHKMAMVSNKFLGAVAVDLDFDKYLYYSGVHIPQQINQYAFKIRDKLAEAKRNNHIDFWTEIEDAPKCLSDTVESYIGAVFVDSGFDYREVEKFFERHIYWYFSDMAVYDSFANKHPTTELHNILTKQYRCQQYRLLVSNPASESTSLPARKAAPKIRAGVMVHNVVLSDAVGTSSRYAKVRASKVALQLLRGMSKPEFRKKFRCGCHDDYVTGVGGGEVPVGGGEEVSAL</sequence>
<feature type="compositionally biased region" description="Polar residues" evidence="19">
    <location>
        <begin position="1"/>
        <end position="19"/>
    </location>
</feature>
<dbReference type="InterPro" id="IPR027417">
    <property type="entry name" value="P-loop_NTPase"/>
</dbReference>
<feature type="domain" description="RNase III" evidence="21">
    <location>
        <begin position="1047"/>
        <end position="1198"/>
    </location>
</feature>
<dbReference type="InterPro" id="IPR056755">
    <property type="entry name" value="DSRM_2"/>
</dbReference>
<dbReference type="GO" id="GO:0004386">
    <property type="term" value="F:helicase activity"/>
    <property type="evidence" value="ECO:0007669"/>
    <property type="project" value="UniProtKB-KW"/>
</dbReference>
<dbReference type="Pfam" id="PF00270">
    <property type="entry name" value="DEAD"/>
    <property type="match status" value="1"/>
</dbReference>
<dbReference type="GO" id="GO:0050688">
    <property type="term" value="P:regulation of defense response to virus"/>
    <property type="evidence" value="ECO:0007669"/>
    <property type="project" value="UniProtKB-KW"/>
</dbReference>
<name>A0A8H7AIV4_9EURO</name>
<evidence type="ECO:0000259" key="23">
    <source>
        <dbReference type="PROSITE" id="PS51192"/>
    </source>
</evidence>
<dbReference type="Gene3D" id="3.40.50.300">
    <property type="entry name" value="P-loop containing nucleotide triphosphate hydrolases"/>
    <property type="match status" value="2"/>
</dbReference>
<evidence type="ECO:0000256" key="19">
    <source>
        <dbReference type="SAM" id="MobiDB-lite"/>
    </source>
</evidence>
<evidence type="ECO:0000259" key="25">
    <source>
        <dbReference type="PROSITE" id="PS51327"/>
    </source>
</evidence>
<evidence type="ECO:0000313" key="26">
    <source>
        <dbReference type="EMBL" id="KAF7507802.1"/>
    </source>
</evidence>
<dbReference type="GO" id="GO:0051607">
    <property type="term" value="P:defense response to virus"/>
    <property type="evidence" value="ECO:0007669"/>
    <property type="project" value="UniProtKB-KW"/>
</dbReference>
<proteinExistence type="inferred from homology"/>
<keyword evidence="11" id="KW-0067">ATP-binding</keyword>
<feature type="domain" description="DRBM" evidence="20">
    <location>
        <begin position="1435"/>
        <end position="1512"/>
    </location>
</feature>